<dbReference type="InterPro" id="IPR015590">
    <property type="entry name" value="Aldehyde_DH_dom"/>
</dbReference>
<dbReference type="PANTHER" id="PTHR11063:SF8">
    <property type="entry name" value="DELTA-1-PYRROLINE-5-CARBOXYLATE SYNTHASE"/>
    <property type="match status" value="1"/>
</dbReference>
<dbReference type="RefSeq" id="WP_131285334.1">
    <property type="nucleotide sequence ID" value="NZ_RXLP01000027.1"/>
</dbReference>
<dbReference type="GO" id="GO:0055129">
    <property type="term" value="P:L-proline biosynthetic process"/>
    <property type="evidence" value="ECO:0007669"/>
    <property type="project" value="UniProtKB-UniRule"/>
</dbReference>
<dbReference type="AlphaFoldDB" id="A0A4R0QN09"/>
<comment type="similarity">
    <text evidence="7">Belongs to the gamma-glutamyl phosphate reductase family.</text>
</comment>
<name>A0A4R0QN09_9BIFI</name>
<sequence>MNEVLQSVQNQASRARVAQKKLEKMSTDEKDALLQAVCDELEKRADEIEIANAIDMSAARAEGMSQGLLDRLLFNKQRVLASVQGMRAVIALPDPVGQVVRGINMDNGMRLIQSRVPMGVVAMIYEARPNVTLDVIALALKSGNAIIVRGGHAAIETNAATLRIVHDALHDQGMNPDIVSSVDEFGREGAQAMMKARGFIDLLVPRGSASLIQYVADNATVPIIETGAGNVHIYVDESADFTQAIPIIINSKTQRIGVCNAAEKLLVHEAVAQEFLPLVAKALEEFDVELRTDERAYTILSEAGFTPLQADDEDWDTEYLDYILGVRVVRDMQEAIDHINTHSTHHTEAIISQNYEAIEEFTRSIDSAVIMVNASTRFTDGSQFGFGAELGISTQKMHARGPMGLQELTTTHWVGYGTGQVRK</sequence>
<evidence type="ECO:0000256" key="4">
    <source>
        <dbReference type="ARBA" id="ARBA00022857"/>
    </source>
</evidence>
<keyword evidence="2 7" id="KW-0028">Amino-acid biosynthesis</keyword>
<dbReference type="InterPro" id="IPR000965">
    <property type="entry name" value="GPR_dom"/>
</dbReference>
<comment type="function">
    <text evidence="7">Catalyzes the NADPH-dependent reduction of L-glutamate 5-phosphate into L-glutamate 5-semialdehyde and phosphate. The product spontaneously undergoes cyclization to form 1-pyrroline-5-carboxylate.</text>
</comment>
<dbReference type="GO" id="GO:0050661">
    <property type="term" value="F:NADP binding"/>
    <property type="evidence" value="ECO:0007669"/>
    <property type="project" value="InterPro"/>
</dbReference>
<dbReference type="InterPro" id="IPR016163">
    <property type="entry name" value="Ald_DH_C"/>
</dbReference>
<protein>
    <recommendedName>
        <fullName evidence="7">Gamma-glutamyl phosphate reductase</fullName>
        <shortName evidence="7">GPR</shortName>
        <ecNumber evidence="7">1.2.1.41</ecNumber>
    </recommendedName>
    <alternativeName>
        <fullName evidence="7">Glutamate-5-semialdehyde dehydrogenase</fullName>
    </alternativeName>
    <alternativeName>
        <fullName evidence="7">Glutamyl-gamma-semialdehyde dehydrogenase</fullName>
        <shortName evidence="7">GSA dehydrogenase</shortName>
    </alternativeName>
</protein>
<evidence type="ECO:0000256" key="7">
    <source>
        <dbReference type="HAMAP-Rule" id="MF_00412"/>
    </source>
</evidence>
<dbReference type="GO" id="GO:0005737">
    <property type="term" value="C:cytoplasm"/>
    <property type="evidence" value="ECO:0007669"/>
    <property type="project" value="UniProtKB-SubCell"/>
</dbReference>
<comment type="subcellular location">
    <subcellularLocation>
        <location evidence="7">Cytoplasm</location>
    </subcellularLocation>
</comment>
<evidence type="ECO:0000256" key="1">
    <source>
        <dbReference type="ARBA" id="ARBA00004985"/>
    </source>
</evidence>
<comment type="catalytic activity">
    <reaction evidence="6 7">
        <text>L-glutamate 5-semialdehyde + phosphate + NADP(+) = L-glutamyl 5-phosphate + NADPH + H(+)</text>
        <dbReference type="Rhea" id="RHEA:19541"/>
        <dbReference type="ChEBI" id="CHEBI:15378"/>
        <dbReference type="ChEBI" id="CHEBI:43474"/>
        <dbReference type="ChEBI" id="CHEBI:57783"/>
        <dbReference type="ChEBI" id="CHEBI:58066"/>
        <dbReference type="ChEBI" id="CHEBI:58274"/>
        <dbReference type="ChEBI" id="CHEBI:58349"/>
        <dbReference type="EC" id="1.2.1.41"/>
    </reaction>
</comment>
<accession>A0A4R0QN09</accession>
<evidence type="ECO:0000256" key="3">
    <source>
        <dbReference type="ARBA" id="ARBA00022650"/>
    </source>
</evidence>
<evidence type="ECO:0000256" key="5">
    <source>
        <dbReference type="ARBA" id="ARBA00023002"/>
    </source>
</evidence>
<evidence type="ECO:0000313" key="10">
    <source>
        <dbReference type="Proteomes" id="UP000291289"/>
    </source>
</evidence>
<dbReference type="NCBIfam" id="TIGR00407">
    <property type="entry name" value="proA"/>
    <property type="match status" value="1"/>
</dbReference>
<dbReference type="Pfam" id="PF00171">
    <property type="entry name" value="Aldedh"/>
    <property type="match status" value="1"/>
</dbReference>
<dbReference type="Proteomes" id="UP000291289">
    <property type="component" value="Unassembled WGS sequence"/>
</dbReference>
<dbReference type="InterPro" id="IPR016161">
    <property type="entry name" value="Ald_DH/histidinol_DH"/>
</dbReference>
<dbReference type="PANTHER" id="PTHR11063">
    <property type="entry name" value="GLUTAMATE SEMIALDEHYDE DEHYDROGENASE"/>
    <property type="match status" value="1"/>
</dbReference>
<dbReference type="EMBL" id="RXLP01000027">
    <property type="protein sequence ID" value="TCD53562.1"/>
    <property type="molecule type" value="Genomic_DNA"/>
</dbReference>
<dbReference type="CDD" id="cd07079">
    <property type="entry name" value="ALDH_F18-19_ProA-GPR"/>
    <property type="match status" value="1"/>
</dbReference>
<dbReference type="InterPro" id="IPR016162">
    <property type="entry name" value="Ald_DH_N"/>
</dbReference>
<dbReference type="OrthoDB" id="9809970at2"/>
<dbReference type="SUPFAM" id="SSF53720">
    <property type="entry name" value="ALDH-like"/>
    <property type="match status" value="1"/>
</dbReference>
<reference evidence="9 10" key="1">
    <citation type="submission" date="2018-12" db="EMBL/GenBank/DDBJ databases">
        <title>Alloscrdovia theropitheci sp. nov: a novel taxon from the feces of the bleeding-herat monkey (Theropithecus geleda).</title>
        <authorList>
            <person name="Modesto M."/>
        </authorList>
    </citation>
    <scope>NUCLEOTIDE SEQUENCE [LARGE SCALE GENOMIC DNA]</scope>
    <source>
        <strain evidence="9 10">GLDI4/2</strain>
    </source>
</reference>
<dbReference type="GO" id="GO:0004350">
    <property type="term" value="F:glutamate-5-semialdehyde dehydrogenase activity"/>
    <property type="evidence" value="ECO:0007669"/>
    <property type="project" value="UniProtKB-UniRule"/>
</dbReference>
<keyword evidence="7" id="KW-0963">Cytoplasm</keyword>
<evidence type="ECO:0000256" key="2">
    <source>
        <dbReference type="ARBA" id="ARBA00022605"/>
    </source>
</evidence>
<dbReference type="FunFam" id="3.40.309.10:FF:000006">
    <property type="entry name" value="Gamma-glutamyl phosphate reductase"/>
    <property type="match status" value="1"/>
</dbReference>
<keyword evidence="3 7" id="KW-0641">Proline biosynthesis</keyword>
<evidence type="ECO:0000259" key="8">
    <source>
        <dbReference type="Pfam" id="PF00171"/>
    </source>
</evidence>
<keyword evidence="5 7" id="KW-0560">Oxidoreductase</keyword>
<dbReference type="HAMAP" id="MF_00412">
    <property type="entry name" value="ProA"/>
    <property type="match status" value="1"/>
</dbReference>
<dbReference type="Gene3D" id="3.40.605.10">
    <property type="entry name" value="Aldehyde Dehydrogenase, Chain A, domain 1"/>
    <property type="match status" value="1"/>
</dbReference>
<dbReference type="InterPro" id="IPR012134">
    <property type="entry name" value="Glu-5-SA_DH"/>
</dbReference>
<gene>
    <name evidence="7" type="primary">proA</name>
    <name evidence="9" type="ORF">EJ419_07945</name>
</gene>
<dbReference type="PIRSF" id="PIRSF000151">
    <property type="entry name" value="GPR"/>
    <property type="match status" value="1"/>
</dbReference>
<dbReference type="InterPro" id="IPR020593">
    <property type="entry name" value="G-glutamylP_reductase_CS"/>
</dbReference>
<evidence type="ECO:0000256" key="6">
    <source>
        <dbReference type="ARBA" id="ARBA00049024"/>
    </source>
</evidence>
<keyword evidence="10" id="KW-1185">Reference proteome</keyword>
<feature type="domain" description="Aldehyde dehydrogenase" evidence="8">
    <location>
        <begin position="8"/>
        <end position="293"/>
    </location>
</feature>
<keyword evidence="4 7" id="KW-0521">NADP</keyword>
<dbReference type="UniPathway" id="UPA00098">
    <property type="reaction ID" value="UER00360"/>
</dbReference>
<comment type="caution">
    <text evidence="9">The sequence shown here is derived from an EMBL/GenBank/DDBJ whole genome shotgun (WGS) entry which is preliminary data.</text>
</comment>
<organism evidence="9 10">
    <name type="scientific">Alloscardovia theropitheci</name>
    <dbReference type="NCBI Taxonomy" id="2496842"/>
    <lineage>
        <taxon>Bacteria</taxon>
        <taxon>Bacillati</taxon>
        <taxon>Actinomycetota</taxon>
        <taxon>Actinomycetes</taxon>
        <taxon>Bifidobacteriales</taxon>
        <taxon>Bifidobacteriaceae</taxon>
        <taxon>Alloscardovia</taxon>
    </lineage>
</organism>
<dbReference type="NCBIfam" id="NF001221">
    <property type="entry name" value="PRK00197.1"/>
    <property type="match status" value="1"/>
</dbReference>
<proteinExistence type="inferred from homology"/>
<dbReference type="Gene3D" id="3.40.309.10">
    <property type="entry name" value="Aldehyde Dehydrogenase, Chain A, domain 2"/>
    <property type="match status" value="1"/>
</dbReference>
<comment type="pathway">
    <text evidence="1 7">Amino-acid biosynthesis; L-proline biosynthesis; L-glutamate 5-semialdehyde from L-glutamate: step 2/2.</text>
</comment>
<dbReference type="EC" id="1.2.1.41" evidence="7"/>
<dbReference type="PROSITE" id="PS01223">
    <property type="entry name" value="PROA"/>
    <property type="match status" value="1"/>
</dbReference>
<evidence type="ECO:0000313" key="9">
    <source>
        <dbReference type="EMBL" id="TCD53562.1"/>
    </source>
</evidence>